<name>A0A699ID59_TANCI</name>
<organism evidence="1">
    <name type="scientific">Tanacetum cinerariifolium</name>
    <name type="common">Dalmatian daisy</name>
    <name type="synonym">Chrysanthemum cinerariifolium</name>
    <dbReference type="NCBI Taxonomy" id="118510"/>
    <lineage>
        <taxon>Eukaryota</taxon>
        <taxon>Viridiplantae</taxon>
        <taxon>Streptophyta</taxon>
        <taxon>Embryophyta</taxon>
        <taxon>Tracheophyta</taxon>
        <taxon>Spermatophyta</taxon>
        <taxon>Magnoliopsida</taxon>
        <taxon>eudicotyledons</taxon>
        <taxon>Gunneridae</taxon>
        <taxon>Pentapetalae</taxon>
        <taxon>asterids</taxon>
        <taxon>campanulids</taxon>
        <taxon>Asterales</taxon>
        <taxon>Asteraceae</taxon>
        <taxon>Asteroideae</taxon>
        <taxon>Anthemideae</taxon>
        <taxon>Anthemidinae</taxon>
        <taxon>Tanacetum</taxon>
    </lineage>
</organism>
<accession>A0A699ID59</accession>
<dbReference type="AlphaFoldDB" id="A0A699ID59"/>
<gene>
    <name evidence="1" type="ORF">Tci_508728</name>
</gene>
<reference evidence="1" key="1">
    <citation type="journal article" date="2019" name="Sci. Rep.">
        <title>Draft genome of Tanacetum cinerariifolium, the natural source of mosquito coil.</title>
        <authorList>
            <person name="Yamashiro T."/>
            <person name="Shiraishi A."/>
            <person name="Satake H."/>
            <person name="Nakayama K."/>
        </authorList>
    </citation>
    <scope>NUCLEOTIDE SEQUENCE</scope>
</reference>
<evidence type="ECO:0000313" key="1">
    <source>
        <dbReference type="EMBL" id="GEZ36755.1"/>
    </source>
</evidence>
<protein>
    <submittedName>
        <fullName evidence="1">Uncharacterized protein</fullName>
    </submittedName>
</protein>
<dbReference type="EMBL" id="BKCJ010270476">
    <property type="protein sequence ID" value="GEZ36755.1"/>
    <property type="molecule type" value="Genomic_DNA"/>
</dbReference>
<proteinExistence type="predicted"/>
<comment type="caution">
    <text evidence="1">The sequence shown here is derived from an EMBL/GenBank/DDBJ whole genome shotgun (WGS) entry which is preliminary data.</text>
</comment>
<sequence>MSSMDSKLIVKCEDCFDDCVGAKGGVVSGAGVVIGVMSNLVKEKPGGTNGIGGGYPRGVDGILKINRGLKFVGLTVMKMQENESVYL</sequence>